<evidence type="ECO:0000313" key="2">
    <source>
        <dbReference type="EMBL" id="GFY63448.1"/>
    </source>
</evidence>
<evidence type="ECO:0000259" key="1">
    <source>
        <dbReference type="Pfam" id="PF03372"/>
    </source>
</evidence>
<accession>A0A8X6Y3B7</accession>
<comment type="caution">
    <text evidence="2">The sequence shown here is derived from an EMBL/GenBank/DDBJ whole genome shotgun (WGS) entry which is preliminary data.</text>
</comment>
<keyword evidence="3" id="KW-1185">Reference proteome</keyword>
<dbReference type="Proteomes" id="UP000886998">
    <property type="component" value="Unassembled WGS sequence"/>
</dbReference>
<feature type="domain" description="Endonuclease/exonuclease/phosphatase" evidence="1">
    <location>
        <begin position="67"/>
        <end position="137"/>
    </location>
</feature>
<dbReference type="InterPro" id="IPR036691">
    <property type="entry name" value="Endo/exonu/phosph_ase_sf"/>
</dbReference>
<dbReference type="Gene3D" id="3.60.10.10">
    <property type="entry name" value="Endonuclease/exonuclease/phosphatase"/>
    <property type="match status" value="1"/>
</dbReference>
<evidence type="ECO:0000313" key="3">
    <source>
        <dbReference type="Proteomes" id="UP000886998"/>
    </source>
</evidence>
<dbReference type="EMBL" id="BMAV01014787">
    <property type="protein sequence ID" value="GFY63448.1"/>
    <property type="molecule type" value="Genomic_DNA"/>
</dbReference>
<protein>
    <recommendedName>
        <fullName evidence="1">Endonuclease/exonuclease/phosphatase domain-containing protein</fullName>
    </recommendedName>
</protein>
<organism evidence="2 3">
    <name type="scientific">Trichonephila inaurata madagascariensis</name>
    <dbReference type="NCBI Taxonomy" id="2747483"/>
    <lineage>
        <taxon>Eukaryota</taxon>
        <taxon>Metazoa</taxon>
        <taxon>Ecdysozoa</taxon>
        <taxon>Arthropoda</taxon>
        <taxon>Chelicerata</taxon>
        <taxon>Arachnida</taxon>
        <taxon>Araneae</taxon>
        <taxon>Araneomorphae</taxon>
        <taxon>Entelegynae</taxon>
        <taxon>Araneoidea</taxon>
        <taxon>Nephilidae</taxon>
        <taxon>Trichonephila</taxon>
        <taxon>Trichonephila inaurata</taxon>
    </lineage>
</organism>
<name>A0A8X6Y3B7_9ARAC</name>
<dbReference type="InterPro" id="IPR005135">
    <property type="entry name" value="Endo/exonuclease/phosphatase"/>
</dbReference>
<proteinExistence type="predicted"/>
<gene>
    <name evidence="2" type="ORF">TNIN_437481</name>
</gene>
<reference evidence="2" key="1">
    <citation type="submission" date="2020-08" db="EMBL/GenBank/DDBJ databases">
        <title>Multicomponent nature underlies the extraordinary mechanical properties of spider dragline silk.</title>
        <authorList>
            <person name="Kono N."/>
            <person name="Nakamura H."/>
            <person name="Mori M."/>
            <person name="Yoshida Y."/>
            <person name="Ohtoshi R."/>
            <person name="Malay A.D."/>
            <person name="Moran D.A.P."/>
            <person name="Tomita M."/>
            <person name="Numata K."/>
            <person name="Arakawa K."/>
        </authorList>
    </citation>
    <scope>NUCLEOTIDE SEQUENCE</scope>
</reference>
<dbReference type="SUPFAM" id="SSF56219">
    <property type="entry name" value="DNase I-like"/>
    <property type="match status" value="1"/>
</dbReference>
<dbReference type="OrthoDB" id="6553861at2759"/>
<sequence>MTSAIPCDIRLNATASGATDAPCPAVQGHADKCATRTSATASRAADAPCSAVRGHADKCATRTLNILQLNINGTQKKLDELSCILHENNIHIACLQETKLNQNLKLKVKGYTTIRKDRSDNPGGGLAFLVKTPTIKYEEITTSLETPELKHVLSTSCCQTSPKASSCSRTANLP</sequence>
<dbReference type="Pfam" id="PF03372">
    <property type="entry name" value="Exo_endo_phos"/>
    <property type="match status" value="1"/>
</dbReference>
<dbReference type="AlphaFoldDB" id="A0A8X6Y3B7"/>